<dbReference type="GO" id="GO:0005829">
    <property type="term" value="C:cytosol"/>
    <property type="evidence" value="ECO:0007669"/>
    <property type="project" value="TreeGrafter"/>
</dbReference>
<dbReference type="InterPro" id="IPR039420">
    <property type="entry name" value="WalR-like"/>
</dbReference>
<dbReference type="SMART" id="SM00448">
    <property type="entry name" value="REC"/>
    <property type="match status" value="1"/>
</dbReference>
<evidence type="ECO:0000313" key="6">
    <source>
        <dbReference type="Proteomes" id="UP000549052"/>
    </source>
</evidence>
<evidence type="ECO:0000256" key="1">
    <source>
        <dbReference type="ARBA" id="ARBA00023125"/>
    </source>
</evidence>
<evidence type="ECO:0000256" key="2">
    <source>
        <dbReference type="PROSITE-ProRule" id="PRU00169"/>
    </source>
</evidence>
<dbReference type="Pfam" id="PF04397">
    <property type="entry name" value="LytTR"/>
    <property type="match status" value="1"/>
</dbReference>
<dbReference type="GO" id="GO:0006355">
    <property type="term" value="P:regulation of DNA-templated transcription"/>
    <property type="evidence" value="ECO:0007669"/>
    <property type="project" value="TreeGrafter"/>
</dbReference>
<comment type="caution">
    <text evidence="5">The sequence shown here is derived from an EMBL/GenBank/DDBJ whole genome shotgun (WGS) entry which is preliminary data.</text>
</comment>
<accession>A0A839ETE0</accession>
<dbReference type="SUPFAM" id="SSF52172">
    <property type="entry name" value="CheY-like"/>
    <property type="match status" value="1"/>
</dbReference>
<dbReference type="PANTHER" id="PTHR48111:SF69">
    <property type="entry name" value="RESPONSE REGULATOR RECEIVER"/>
    <property type="match status" value="1"/>
</dbReference>
<dbReference type="Gene3D" id="2.40.50.1020">
    <property type="entry name" value="LytTr DNA-binding domain"/>
    <property type="match status" value="1"/>
</dbReference>
<dbReference type="AlphaFoldDB" id="A0A839ETE0"/>
<dbReference type="GO" id="GO:0032993">
    <property type="term" value="C:protein-DNA complex"/>
    <property type="evidence" value="ECO:0007669"/>
    <property type="project" value="TreeGrafter"/>
</dbReference>
<evidence type="ECO:0000259" key="4">
    <source>
        <dbReference type="PROSITE" id="PS50930"/>
    </source>
</evidence>
<feature type="domain" description="Response regulatory" evidence="3">
    <location>
        <begin position="5"/>
        <end position="117"/>
    </location>
</feature>
<dbReference type="Proteomes" id="UP000549052">
    <property type="component" value="Unassembled WGS sequence"/>
</dbReference>
<dbReference type="PANTHER" id="PTHR48111">
    <property type="entry name" value="REGULATOR OF RPOS"/>
    <property type="match status" value="1"/>
</dbReference>
<keyword evidence="6" id="KW-1185">Reference proteome</keyword>
<dbReference type="GO" id="GO:0000156">
    <property type="term" value="F:phosphorelay response regulator activity"/>
    <property type="evidence" value="ECO:0007669"/>
    <property type="project" value="TreeGrafter"/>
</dbReference>
<sequence length="257" mass="29185">MKDLSVLIVDDEPLARRRLVRMLEAVQGFRTIGEAGDVRQAYSRARELSPDIMLLDIQMPGGSGFDVLDQLGKDVPVVILVTAFDHHALRAFDASAVDYVTKPIEPSRLHSALARARLAVEARNGVERVEELQETILALRLALRKDQARQTDLWLKHQGDAIRLPLDKINWIEADRDYVRIHTSDRYFLHHESLASMERRLDPTEFMRIHRGAIVRRSCIARLKQAPFSALIAVLADGSEIRVGRTYSRTVRMFTGV</sequence>
<name>A0A839ETE0_9HYPH</name>
<dbReference type="SMART" id="SM00850">
    <property type="entry name" value="LytTR"/>
    <property type="match status" value="1"/>
</dbReference>
<gene>
    <name evidence="5" type="ORF">FHW16_003416</name>
</gene>
<keyword evidence="1 5" id="KW-0238">DNA-binding</keyword>
<evidence type="ECO:0000313" key="5">
    <source>
        <dbReference type="EMBL" id="MBA8879697.1"/>
    </source>
</evidence>
<dbReference type="InterPro" id="IPR011006">
    <property type="entry name" value="CheY-like_superfamily"/>
</dbReference>
<feature type="domain" description="HTH LytTR-type" evidence="4">
    <location>
        <begin position="153"/>
        <end position="257"/>
    </location>
</feature>
<organism evidence="5 6">
    <name type="scientific">Phyllobacterium myrsinacearum</name>
    <dbReference type="NCBI Taxonomy" id="28101"/>
    <lineage>
        <taxon>Bacteria</taxon>
        <taxon>Pseudomonadati</taxon>
        <taxon>Pseudomonadota</taxon>
        <taxon>Alphaproteobacteria</taxon>
        <taxon>Hyphomicrobiales</taxon>
        <taxon>Phyllobacteriaceae</taxon>
        <taxon>Phyllobacterium</taxon>
    </lineage>
</organism>
<dbReference type="GO" id="GO:0000976">
    <property type="term" value="F:transcription cis-regulatory region binding"/>
    <property type="evidence" value="ECO:0007669"/>
    <property type="project" value="TreeGrafter"/>
</dbReference>
<dbReference type="PROSITE" id="PS50930">
    <property type="entry name" value="HTH_LYTTR"/>
    <property type="match status" value="1"/>
</dbReference>
<protein>
    <submittedName>
        <fullName evidence="5">DNA-binding LytR/AlgR family response regulator</fullName>
    </submittedName>
</protein>
<dbReference type="EMBL" id="JACGXN010000005">
    <property type="protein sequence ID" value="MBA8879697.1"/>
    <property type="molecule type" value="Genomic_DNA"/>
</dbReference>
<dbReference type="InterPro" id="IPR001789">
    <property type="entry name" value="Sig_transdc_resp-reg_receiver"/>
</dbReference>
<dbReference type="RefSeq" id="WP_182550346.1">
    <property type="nucleotide sequence ID" value="NZ_JACGXN010000005.1"/>
</dbReference>
<dbReference type="Gene3D" id="3.40.50.2300">
    <property type="match status" value="1"/>
</dbReference>
<feature type="modified residue" description="4-aspartylphosphate" evidence="2">
    <location>
        <position position="56"/>
    </location>
</feature>
<dbReference type="PROSITE" id="PS50110">
    <property type="entry name" value="RESPONSE_REGULATORY"/>
    <property type="match status" value="1"/>
</dbReference>
<evidence type="ECO:0000259" key="3">
    <source>
        <dbReference type="PROSITE" id="PS50110"/>
    </source>
</evidence>
<dbReference type="InterPro" id="IPR007492">
    <property type="entry name" value="LytTR_DNA-bd_dom"/>
</dbReference>
<proteinExistence type="predicted"/>
<reference evidence="5 6" key="1">
    <citation type="submission" date="2020-07" db="EMBL/GenBank/DDBJ databases">
        <title>Genomic Encyclopedia of Type Strains, Phase IV (KMG-V): Genome sequencing to study the core and pangenomes of soil and plant-associated prokaryotes.</title>
        <authorList>
            <person name="Whitman W."/>
        </authorList>
    </citation>
    <scope>NUCLEOTIDE SEQUENCE [LARGE SCALE GENOMIC DNA]</scope>
    <source>
        <strain evidence="5 6">AN3</strain>
    </source>
</reference>
<keyword evidence="2" id="KW-0597">Phosphoprotein</keyword>
<dbReference type="Pfam" id="PF00072">
    <property type="entry name" value="Response_reg"/>
    <property type="match status" value="1"/>
</dbReference>